<evidence type="ECO:0000256" key="1">
    <source>
        <dbReference type="ARBA" id="ARBA00004604"/>
    </source>
</evidence>
<evidence type="ECO:0000256" key="5">
    <source>
        <dbReference type="ARBA" id="ARBA00023242"/>
    </source>
</evidence>
<evidence type="ECO:0000256" key="7">
    <source>
        <dbReference type="SAM" id="MobiDB-lite"/>
    </source>
</evidence>
<evidence type="ECO:0000256" key="2">
    <source>
        <dbReference type="ARBA" id="ARBA00009418"/>
    </source>
</evidence>
<keyword evidence="9" id="KW-1185">Reference proteome</keyword>
<keyword evidence="6" id="KW-0687">Ribonucleoprotein</keyword>
<organism evidence="8 9">
    <name type="scientific">Gossypium harknessii</name>
    <dbReference type="NCBI Taxonomy" id="34285"/>
    <lineage>
        <taxon>Eukaryota</taxon>
        <taxon>Viridiplantae</taxon>
        <taxon>Streptophyta</taxon>
        <taxon>Embryophyta</taxon>
        <taxon>Tracheophyta</taxon>
        <taxon>Spermatophyta</taxon>
        <taxon>Magnoliopsida</taxon>
        <taxon>eudicotyledons</taxon>
        <taxon>Gunneridae</taxon>
        <taxon>Pentapetalae</taxon>
        <taxon>rosids</taxon>
        <taxon>malvids</taxon>
        <taxon>Malvales</taxon>
        <taxon>Malvaceae</taxon>
        <taxon>Malvoideae</taxon>
        <taxon>Gossypium</taxon>
    </lineage>
</organism>
<dbReference type="GO" id="GO:0000462">
    <property type="term" value="P:maturation of SSU-rRNA from tricistronic rRNA transcript (SSU-rRNA, 5.8S rRNA, LSU-rRNA)"/>
    <property type="evidence" value="ECO:0007669"/>
    <property type="project" value="TreeGrafter"/>
</dbReference>
<dbReference type="GO" id="GO:0005730">
    <property type="term" value="C:nucleolus"/>
    <property type="evidence" value="ECO:0007669"/>
    <property type="project" value="UniProtKB-SubCell"/>
</dbReference>
<sequence length="120" mass="14386">EVQKQLKKARDPKVVNELKNHISWIDKQLKFESAKNTDAVILSAHKKKEKEAAKHGKRPYYLKKYNFFAAEIRKQRLIEKYKKLKASGKLESFIEKRRRKNAAKDHRFMPYRRSNNNSEQ</sequence>
<dbReference type="EMBL" id="JABFAD010330827">
    <property type="protein sequence ID" value="MBA0819667.1"/>
    <property type="molecule type" value="Genomic_DNA"/>
</dbReference>
<dbReference type="InterPro" id="IPR009292">
    <property type="entry name" value="RRP36"/>
</dbReference>
<proteinExistence type="inferred from homology"/>
<reference evidence="8 9" key="1">
    <citation type="journal article" date="2019" name="Genome Biol. Evol.">
        <title>Insights into the evolution of the New World diploid cottons (Gossypium, subgenus Houzingenia) based on genome sequencing.</title>
        <authorList>
            <person name="Grover C.E."/>
            <person name="Arick M.A. 2nd"/>
            <person name="Thrash A."/>
            <person name="Conover J.L."/>
            <person name="Sanders W.S."/>
            <person name="Peterson D.G."/>
            <person name="Frelichowski J.E."/>
            <person name="Scheffler J.A."/>
            <person name="Scheffler B.E."/>
            <person name="Wendel J.F."/>
        </authorList>
    </citation>
    <scope>NUCLEOTIDE SEQUENCE [LARGE SCALE GENOMIC DNA]</scope>
    <source>
        <strain evidence="8">0</strain>
        <tissue evidence="8">Leaf</tissue>
    </source>
</reference>
<dbReference type="AlphaFoldDB" id="A0A7J9IC51"/>
<evidence type="ECO:0000313" key="8">
    <source>
        <dbReference type="EMBL" id="MBA0819667.1"/>
    </source>
</evidence>
<evidence type="ECO:0000313" key="9">
    <source>
        <dbReference type="Proteomes" id="UP000593560"/>
    </source>
</evidence>
<protein>
    <recommendedName>
        <fullName evidence="6">rRNA biogenesis protein RRP36</fullName>
    </recommendedName>
</protein>
<keyword evidence="3 6" id="KW-0690">Ribosome biogenesis</keyword>
<dbReference type="GO" id="GO:0030686">
    <property type="term" value="C:90S preribosome"/>
    <property type="evidence" value="ECO:0007669"/>
    <property type="project" value="TreeGrafter"/>
</dbReference>
<dbReference type="PANTHER" id="PTHR21738:SF0">
    <property type="entry name" value="RIBOSOMAL RNA PROCESSING PROTEIN 36 HOMOLOG"/>
    <property type="match status" value="1"/>
</dbReference>
<comment type="subcellular location">
    <subcellularLocation>
        <location evidence="1 6">Nucleus</location>
        <location evidence="1 6">Nucleolus</location>
    </subcellularLocation>
</comment>
<accession>A0A7J9IC51</accession>
<dbReference type="OrthoDB" id="448446at2759"/>
<dbReference type="Pfam" id="PF06102">
    <property type="entry name" value="RRP36"/>
    <property type="match status" value="1"/>
</dbReference>
<dbReference type="PANTHER" id="PTHR21738">
    <property type="entry name" value="RIBOSOMAL RNA PROCESSING PROTEIN 36 HOMOLOG"/>
    <property type="match status" value="1"/>
</dbReference>
<gene>
    <name evidence="8" type="ORF">Gohar_003617</name>
</gene>
<feature type="non-terminal residue" evidence="8">
    <location>
        <position position="1"/>
    </location>
</feature>
<keyword evidence="5 6" id="KW-0539">Nucleus</keyword>
<comment type="caution">
    <text evidence="8">The sequence shown here is derived from an EMBL/GenBank/DDBJ whole genome shotgun (WGS) entry which is preliminary data.</text>
</comment>
<dbReference type="Proteomes" id="UP000593560">
    <property type="component" value="Unassembled WGS sequence"/>
</dbReference>
<keyword evidence="4 6" id="KW-0698">rRNA processing</keyword>
<comment type="similarity">
    <text evidence="2 6">Belongs to the RRP36 family.</text>
</comment>
<evidence type="ECO:0000256" key="6">
    <source>
        <dbReference type="RuleBase" id="RU368027"/>
    </source>
</evidence>
<comment type="subunit">
    <text evidence="6">Associates with 90S and pre-40S pre-ribosomal particles.</text>
</comment>
<evidence type="ECO:0000256" key="4">
    <source>
        <dbReference type="ARBA" id="ARBA00022552"/>
    </source>
</evidence>
<evidence type="ECO:0000256" key="3">
    <source>
        <dbReference type="ARBA" id="ARBA00022517"/>
    </source>
</evidence>
<feature type="region of interest" description="Disordered" evidence="7">
    <location>
        <begin position="97"/>
        <end position="120"/>
    </location>
</feature>
<comment type="function">
    <text evidence="6">Component of the 90S pre-ribosome involved in the maturation of rRNAs. Required for early cleavages of the pre-RNAs in the 40S ribosomal subunit maturation pathway.</text>
</comment>
<name>A0A7J9IC51_9ROSI</name>